<evidence type="ECO:0000256" key="1">
    <source>
        <dbReference type="ARBA" id="ARBA00022737"/>
    </source>
</evidence>
<dbReference type="Proteomes" id="UP000436088">
    <property type="component" value="Unassembled WGS sequence"/>
</dbReference>
<dbReference type="AlphaFoldDB" id="A0A6A3CUA3"/>
<name>A0A6A3CUA3_HIBSY</name>
<dbReference type="InterPro" id="IPR002912">
    <property type="entry name" value="ACT_dom"/>
</dbReference>
<dbReference type="SUPFAM" id="SSF55021">
    <property type="entry name" value="ACT-like"/>
    <property type="match status" value="1"/>
</dbReference>
<comment type="caution">
    <text evidence="5">The sequence shown here is derived from an EMBL/GenBank/DDBJ whole genome shotgun (WGS) entry which is preliminary data.</text>
</comment>
<dbReference type="InterPro" id="IPR045865">
    <property type="entry name" value="ACT-like_dom_sf"/>
</dbReference>
<feature type="signal peptide" evidence="3">
    <location>
        <begin position="1"/>
        <end position="17"/>
    </location>
</feature>
<feature type="domain" description="ACT" evidence="4">
    <location>
        <begin position="31"/>
        <end position="117"/>
    </location>
</feature>
<dbReference type="PANTHER" id="PTHR31096:SF6">
    <property type="entry name" value="ACT DOMAIN-CONTAINING PROTEIN ACR8"/>
    <property type="match status" value="1"/>
</dbReference>
<keyword evidence="6" id="KW-1185">Reference proteome</keyword>
<proteinExistence type="predicted"/>
<feature type="chain" id="PRO_5025401373" description="ACT domain-containing protein ACR" evidence="3">
    <location>
        <begin position="18"/>
        <end position="141"/>
    </location>
</feature>
<evidence type="ECO:0000256" key="2">
    <source>
        <dbReference type="RuleBase" id="RU369043"/>
    </source>
</evidence>
<evidence type="ECO:0000313" key="6">
    <source>
        <dbReference type="Proteomes" id="UP000436088"/>
    </source>
</evidence>
<keyword evidence="1 2" id="KW-0677">Repeat</keyword>
<dbReference type="EMBL" id="VEPZ02000203">
    <property type="protein sequence ID" value="KAE8730711.1"/>
    <property type="molecule type" value="Genomic_DNA"/>
</dbReference>
<dbReference type="Gene3D" id="3.30.70.260">
    <property type="match status" value="1"/>
</dbReference>
<keyword evidence="3" id="KW-0732">Signal</keyword>
<dbReference type="GO" id="GO:0016597">
    <property type="term" value="F:amino acid binding"/>
    <property type="evidence" value="ECO:0007669"/>
    <property type="project" value="UniProtKB-UniRule"/>
</dbReference>
<dbReference type="PANTHER" id="PTHR31096">
    <property type="entry name" value="ACT DOMAIN-CONTAINING PROTEIN ACR4-RELATED"/>
    <property type="match status" value="1"/>
</dbReference>
<organism evidence="5 6">
    <name type="scientific">Hibiscus syriacus</name>
    <name type="common">Rose of Sharon</name>
    <dbReference type="NCBI Taxonomy" id="106335"/>
    <lineage>
        <taxon>Eukaryota</taxon>
        <taxon>Viridiplantae</taxon>
        <taxon>Streptophyta</taxon>
        <taxon>Embryophyta</taxon>
        <taxon>Tracheophyta</taxon>
        <taxon>Spermatophyta</taxon>
        <taxon>Magnoliopsida</taxon>
        <taxon>eudicotyledons</taxon>
        <taxon>Gunneridae</taxon>
        <taxon>Pentapetalae</taxon>
        <taxon>rosids</taxon>
        <taxon>malvids</taxon>
        <taxon>Malvales</taxon>
        <taxon>Malvaceae</taxon>
        <taxon>Malvoideae</taxon>
        <taxon>Hibiscus</taxon>
    </lineage>
</organism>
<sequence>MYVLFCVIIIGLQSIETDYTDRNHGFNGLTALELTRTDRVGLSSEVFAVLADLQCNVVNAKVWTHKGRIASLINIKDCNSGSPIEDSQQIERIEARLRSVLRGDNDIFSAKTSVAMPVTHRERRLHQMMFADRDYERKSVL</sequence>
<protein>
    <recommendedName>
        <fullName evidence="2">ACT domain-containing protein ACR</fullName>
    </recommendedName>
    <alternativeName>
        <fullName evidence="2">Protein ACT DOMAIN REPEATS</fullName>
    </alternativeName>
</protein>
<comment type="function">
    <text evidence="2">Binds amino acids.</text>
</comment>
<evidence type="ECO:0000256" key="3">
    <source>
        <dbReference type="SAM" id="SignalP"/>
    </source>
</evidence>
<dbReference type="InterPro" id="IPR040217">
    <property type="entry name" value="ACR1-12"/>
</dbReference>
<accession>A0A6A3CUA3</accession>
<dbReference type="PROSITE" id="PS51671">
    <property type="entry name" value="ACT"/>
    <property type="match status" value="1"/>
</dbReference>
<dbReference type="Pfam" id="PF01842">
    <property type="entry name" value="ACT"/>
    <property type="match status" value="1"/>
</dbReference>
<evidence type="ECO:0000259" key="4">
    <source>
        <dbReference type="PROSITE" id="PS51671"/>
    </source>
</evidence>
<evidence type="ECO:0000313" key="5">
    <source>
        <dbReference type="EMBL" id="KAE8730711.1"/>
    </source>
</evidence>
<gene>
    <name evidence="5" type="ORF">F3Y22_tig00002890pilonHSYRG00040</name>
</gene>
<reference evidence="5" key="1">
    <citation type="submission" date="2019-09" db="EMBL/GenBank/DDBJ databases">
        <title>Draft genome information of white flower Hibiscus syriacus.</title>
        <authorList>
            <person name="Kim Y.-M."/>
        </authorList>
    </citation>
    <scope>NUCLEOTIDE SEQUENCE [LARGE SCALE GENOMIC DNA]</scope>
    <source>
        <strain evidence="5">YM2019G1</strain>
    </source>
</reference>